<accession>A0ABQ8T9Z2</accession>
<name>A0ABQ8T9Z2_PERAM</name>
<dbReference type="EMBL" id="JAJSOF020000013">
    <property type="protein sequence ID" value="KAJ4443323.1"/>
    <property type="molecule type" value="Genomic_DNA"/>
</dbReference>
<dbReference type="Gene3D" id="1.10.10.60">
    <property type="entry name" value="Homeodomain-like"/>
    <property type="match status" value="1"/>
</dbReference>
<sequence length="314" mass="35614">MKKHENGVDGMMAGKLTLREAAGRFSVPRSTLSNRVCPLKKGKCIQIAPSMGRFKQTFDDELEGEVVSYLKYLDSCFLPVNKTEFLKLAYALAEYFKLPNRFNKIKKTAGNKFYRGFIKQHPEFSLRCAQSTSLQRVQGFNKEQVDAFFDKLEELMDKYSFPPNKIFNCDETSVSVVHSNSQKMLSIKGKKTSKQANIRFLRKIQWSGSSTSDFQKAIAKVSPVSDDQIALCGKNDPKKKAISGGRPTKRKLQLGNENEVNKKDKNDTEETECIICGESFEEDWVQCCKCCRWALVGCADSDQIGYFVCENCKK</sequence>
<reference evidence="2 3" key="1">
    <citation type="journal article" date="2022" name="Allergy">
        <title>Genome assembly and annotation of Periplaneta americana reveal a comprehensive cockroach allergen profile.</title>
        <authorList>
            <person name="Wang L."/>
            <person name="Xiong Q."/>
            <person name="Saelim N."/>
            <person name="Wang L."/>
            <person name="Nong W."/>
            <person name="Wan A.T."/>
            <person name="Shi M."/>
            <person name="Liu X."/>
            <person name="Cao Q."/>
            <person name="Hui J.H.L."/>
            <person name="Sookrung N."/>
            <person name="Leung T.F."/>
            <person name="Tungtrongchitr A."/>
            <person name="Tsui S.K.W."/>
        </authorList>
    </citation>
    <scope>NUCLEOTIDE SEQUENCE [LARGE SCALE GENOMIC DNA]</scope>
    <source>
        <strain evidence="2">PWHHKU_190912</strain>
    </source>
</reference>
<evidence type="ECO:0000259" key="1">
    <source>
        <dbReference type="Pfam" id="PF05225"/>
    </source>
</evidence>
<dbReference type="InterPro" id="IPR007889">
    <property type="entry name" value="HTH_Psq"/>
</dbReference>
<gene>
    <name evidence="2" type="ORF">ANN_04991</name>
</gene>
<protein>
    <recommendedName>
        <fullName evidence="1">HTH psq-type domain-containing protein</fullName>
    </recommendedName>
</protein>
<feature type="domain" description="HTH psq-type" evidence="1">
    <location>
        <begin position="13"/>
        <end position="36"/>
    </location>
</feature>
<comment type="caution">
    <text evidence="2">The sequence shown here is derived from an EMBL/GenBank/DDBJ whole genome shotgun (WGS) entry which is preliminary data.</text>
</comment>
<proteinExistence type="predicted"/>
<evidence type="ECO:0000313" key="3">
    <source>
        <dbReference type="Proteomes" id="UP001148838"/>
    </source>
</evidence>
<dbReference type="Pfam" id="PF05225">
    <property type="entry name" value="HTH_psq"/>
    <property type="match status" value="1"/>
</dbReference>
<organism evidence="2 3">
    <name type="scientific">Periplaneta americana</name>
    <name type="common">American cockroach</name>
    <name type="synonym">Blatta americana</name>
    <dbReference type="NCBI Taxonomy" id="6978"/>
    <lineage>
        <taxon>Eukaryota</taxon>
        <taxon>Metazoa</taxon>
        <taxon>Ecdysozoa</taxon>
        <taxon>Arthropoda</taxon>
        <taxon>Hexapoda</taxon>
        <taxon>Insecta</taxon>
        <taxon>Pterygota</taxon>
        <taxon>Neoptera</taxon>
        <taxon>Polyneoptera</taxon>
        <taxon>Dictyoptera</taxon>
        <taxon>Blattodea</taxon>
        <taxon>Blattoidea</taxon>
        <taxon>Blattidae</taxon>
        <taxon>Blattinae</taxon>
        <taxon>Periplaneta</taxon>
    </lineage>
</organism>
<keyword evidence="3" id="KW-1185">Reference proteome</keyword>
<dbReference type="Proteomes" id="UP001148838">
    <property type="component" value="Unassembled WGS sequence"/>
</dbReference>
<evidence type="ECO:0000313" key="2">
    <source>
        <dbReference type="EMBL" id="KAJ4443323.1"/>
    </source>
</evidence>